<accession>A0A1A9UDT2</accession>
<organism evidence="1 2">
    <name type="scientific">Glossina austeni</name>
    <name type="common">Savannah tsetse fly</name>
    <dbReference type="NCBI Taxonomy" id="7395"/>
    <lineage>
        <taxon>Eukaryota</taxon>
        <taxon>Metazoa</taxon>
        <taxon>Ecdysozoa</taxon>
        <taxon>Arthropoda</taxon>
        <taxon>Hexapoda</taxon>
        <taxon>Insecta</taxon>
        <taxon>Pterygota</taxon>
        <taxon>Neoptera</taxon>
        <taxon>Endopterygota</taxon>
        <taxon>Diptera</taxon>
        <taxon>Brachycera</taxon>
        <taxon>Muscomorpha</taxon>
        <taxon>Hippoboscoidea</taxon>
        <taxon>Glossinidae</taxon>
        <taxon>Glossina</taxon>
    </lineage>
</organism>
<reference evidence="1" key="1">
    <citation type="submission" date="2020-05" db="UniProtKB">
        <authorList>
            <consortium name="EnsemblMetazoa"/>
        </authorList>
    </citation>
    <scope>IDENTIFICATION</scope>
    <source>
        <strain evidence="1">TTRI</strain>
    </source>
</reference>
<keyword evidence="2" id="KW-1185">Reference proteome</keyword>
<evidence type="ECO:0000313" key="2">
    <source>
        <dbReference type="Proteomes" id="UP000078200"/>
    </source>
</evidence>
<dbReference type="VEuPathDB" id="VectorBase:GAUT001159"/>
<proteinExistence type="predicted"/>
<sequence>YIYIYIYIYIYTLYIENTFKVFFLKPEAIDFFAMVDATHPVSLYRLNLSSFRNENEQVSVTARERVASLRPNLESPAIFSKPKGMVLRVDSFLRAGECLQQRLYRRMDGYA</sequence>
<dbReference type="EnsemblMetazoa" id="GAUT001159-RA">
    <property type="protein sequence ID" value="GAUT001159-PA"/>
    <property type="gene ID" value="GAUT001159"/>
</dbReference>
<dbReference type="Proteomes" id="UP000078200">
    <property type="component" value="Unassembled WGS sequence"/>
</dbReference>
<name>A0A1A9UDT2_GLOAU</name>
<evidence type="ECO:0000313" key="1">
    <source>
        <dbReference type="EnsemblMetazoa" id="GAUT001159-PA"/>
    </source>
</evidence>
<dbReference type="AlphaFoldDB" id="A0A1A9UDT2"/>
<protein>
    <submittedName>
        <fullName evidence="1">Uncharacterized protein</fullName>
    </submittedName>
</protein>